<evidence type="ECO:0000313" key="2">
    <source>
        <dbReference type="EMBL" id="KFF04723.1"/>
    </source>
</evidence>
<dbReference type="RefSeq" id="WP_035681361.1">
    <property type="nucleotide sequence ID" value="NZ_JPRL01000001.1"/>
</dbReference>
<accession>A0A085ZJV9</accession>
<proteinExistence type="predicted"/>
<dbReference type="AlphaFoldDB" id="A0A085ZJV9"/>
<evidence type="ECO:0000313" key="3">
    <source>
        <dbReference type="Proteomes" id="UP000028715"/>
    </source>
</evidence>
<sequence length="172" mass="19260">MPNDLSYTKIEELKKKLREGKFDSNQELIDLIRLDYDPVTAKELLSKVIKSHKDDLYEEAKEAKEVEERSKIAFGAVIVITTFIGMFGDNNGMMILISIIAACCCGYYGNQENPIPAMVGYTIAAMIMPFACGFYFKGRSTFLNLEILIPLLISFGPGLLIKYVLSQILPSN</sequence>
<dbReference type="eggNOG" id="ENOG502ZIB1">
    <property type="taxonomic scope" value="Bacteria"/>
</dbReference>
<feature type="transmembrane region" description="Helical" evidence="1">
    <location>
        <begin position="142"/>
        <end position="165"/>
    </location>
</feature>
<keyword evidence="1" id="KW-0812">Transmembrane</keyword>
<comment type="caution">
    <text evidence="2">The sequence shown here is derived from an EMBL/GenBank/DDBJ whole genome shotgun (WGS) entry which is preliminary data.</text>
</comment>
<dbReference type="OrthoDB" id="675862at2"/>
<evidence type="ECO:0000256" key="1">
    <source>
        <dbReference type="SAM" id="Phobius"/>
    </source>
</evidence>
<feature type="transmembrane region" description="Helical" evidence="1">
    <location>
        <begin position="117"/>
        <end position="136"/>
    </location>
</feature>
<protein>
    <submittedName>
        <fullName evidence="2">Uncharacterized protein</fullName>
    </submittedName>
</protein>
<reference evidence="2 3" key="1">
    <citation type="submission" date="2014-07" db="EMBL/GenBank/DDBJ databases">
        <title>Genome of Flavobacterium reichenbachii LMG 25512.</title>
        <authorList>
            <person name="Stropko S.J."/>
            <person name="Pipes S.E."/>
            <person name="Newman J.D."/>
        </authorList>
    </citation>
    <scope>NUCLEOTIDE SEQUENCE [LARGE SCALE GENOMIC DNA]</scope>
    <source>
        <strain evidence="2 3">LMG 25512</strain>
    </source>
</reference>
<dbReference type="STRING" id="362418.IW19_03885"/>
<organism evidence="2 3">
    <name type="scientific">Flavobacterium reichenbachii</name>
    <dbReference type="NCBI Taxonomy" id="362418"/>
    <lineage>
        <taxon>Bacteria</taxon>
        <taxon>Pseudomonadati</taxon>
        <taxon>Bacteroidota</taxon>
        <taxon>Flavobacteriia</taxon>
        <taxon>Flavobacteriales</taxon>
        <taxon>Flavobacteriaceae</taxon>
        <taxon>Flavobacterium</taxon>
    </lineage>
</organism>
<keyword evidence="1" id="KW-1133">Transmembrane helix</keyword>
<gene>
    <name evidence="2" type="ORF">IW19_03885</name>
</gene>
<dbReference type="Proteomes" id="UP000028715">
    <property type="component" value="Unassembled WGS sequence"/>
</dbReference>
<dbReference type="EMBL" id="JPRL01000001">
    <property type="protein sequence ID" value="KFF04723.1"/>
    <property type="molecule type" value="Genomic_DNA"/>
</dbReference>
<name>A0A085ZJV9_9FLAO</name>
<keyword evidence="1" id="KW-0472">Membrane</keyword>
<keyword evidence="3" id="KW-1185">Reference proteome</keyword>